<dbReference type="InParanoid" id="G2Y4H5"/>
<protein>
    <submittedName>
        <fullName evidence="1">Uncharacterized protein</fullName>
    </submittedName>
</protein>
<dbReference type="HOGENOM" id="CLU_3376990_0_0_1"/>
<sequence>MLTATPRNSTADSTVDVPVLENHFARKTIRPFNG</sequence>
<evidence type="ECO:0000313" key="1">
    <source>
        <dbReference type="EMBL" id="CCD47565.1"/>
    </source>
</evidence>
<name>G2Y4H5_BOTF4</name>
<proteinExistence type="predicted"/>
<dbReference type="Proteomes" id="UP000008177">
    <property type="component" value="Unplaced contigs"/>
</dbReference>
<dbReference type="AlphaFoldDB" id="G2Y4H5"/>
<organism evidence="1 2">
    <name type="scientific">Botryotinia fuckeliana (strain T4)</name>
    <name type="common">Noble rot fungus</name>
    <name type="synonym">Botrytis cinerea</name>
    <dbReference type="NCBI Taxonomy" id="999810"/>
    <lineage>
        <taxon>Eukaryota</taxon>
        <taxon>Fungi</taxon>
        <taxon>Dikarya</taxon>
        <taxon>Ascomycota</taxon>
        <taxon>Pezizomycotina</taxon>
        <taxon>Leotiomycetes</taxon>
        <taxon>Helotiales</taxon>
        <taxon>Sclerotiniaceae</taxon>
        <taxon>Botrytis</taxon>
    </lineage>
</organism>
<reference evidence="2" key="1">
    <citation type="journal article" date="2011" name="PLoS Genet.">
        <title>Genomic analysis of the necrotrophic fungal pathogens Sclerotinia sclerotiorum and Botrytis cinerea.</title>
        <authorList>
            <person name="Amselem J."/>
            <person name="Cuomo C.A."/>
            <person name="van Kan J.A."/>
            <person name="Viaud M."/>
            <person name="Benito E.P."/>
            <person name="Couloux A."/>
            <person name="Coutinho P.M."/>
            <person name="de Vries R.P."/>
            <person name="Dyer P.S."/>
            <person name="Fillinger S."/>
            <person name="Fournier E."/>
            <person name="Gout L."/>
            <person name="Hahn M."/>
            <person name="Kohn L."/>
            <person name="Lapalu N."/>
            <person name="Plummer K.M."/>
            <person name="Pradier J.M."/>
            <person name="Quevillon E."/>
            <person name="Sharon A."/>
            <person name="Simon A."/>
            <person name="ten Have A."/>
            <person name="Tudzynski B."/>
            <person name="Tudzynski P."/>
            <person name="Wincker P."/>
            <person name="Andrew M."/>
            <person name="Anthouard V."/>
            <person name="Beever R.E."/>
            <person name="Beffa R."/>
            <person name="Benoit I."/>
            <person name="Bouzid O."/>
            <person name="Brault B."/>
            <person name="Chen Z."/>
            <person name="Choquer M."/>
            <person name="Collemare J."/>
            <person name="Cotton P."/>
            <person name="Danchin E.G."/>
            <person name="Da Silva C."/>
            <person name="Gautier A."/>
            <person name="Giraud C."/>
            <person name="Giraud T."/>
            <person name="Gonzalez C."/>
            <person name="Grossetete S."/>
            <person name="Guldener U."/>
            <person name="Henrissat B."/>
            <person name="Howlett B.J."/>
            <person name="Kodira C."/>
            <person name="Kretschmer M."/>
            <person name="Lappartient A."/>
            <person name="Leroch M."/>
            <person name="Levis C."/>
            <person name="Mauceli E."/>
            <person name="Neuveglise C."/>
            <person name="Oeser B."/>
            <person name="Pearson M."/>
            <person name="Poulain J."/>
            <person name="Poussereau N."/>
            <person name="Quesneville H."/>
            <person name="Rascle C."/>
            <person name="Schumacher J."/>
            <person name="Segurens B."/>
            <person name="Sexton A."/>
            <person name="Silva E."/>
            <person name="Sirven C."/>
            <person name="Soanes D.M."/>
            <person name="Talbot N.J."/>
            <person name="Templeton M."/>
            <person name="Yandava C."/>
            <person name="Yarden O."/>
            <person name="Zeng Q."/>
            <person name="Rollins J.A."/>
            <person name="Lebrun M.H."/>
            <person name="Dickman M."/>
        </authorList>
    </citation>
    <scope>NUCLEOTIDE SEQUENCE [LARGE SCALE GENOMIC DNA]</scope>
    <source>
        <strain evidence="2">T4</strain>
    </source>
</reference>
<evidence type="ECO:0000313" key="2">
    <source>
        <dbReference type="Proteomes" id="UP000008177"/>
    </source>
</evidence>
<dbReference type="EMBL" id="FQ790286">
    <property type="protein sequence ID" value="CCD47565.1"/>
    <property type="molecule type" value="Genomic_DNA"/>
</dbReference>
<accession>G2Y4H5</accession>
<gene>
    <name evidence="1" type="ORF">BofuT4_uP007240.1</name>
</gene>